<gene>
    <name evidence="2" type="ORF">HXX76_008401</name>
</gene>
<dbReference type="OrthoDB" id="10546376at2759"/>
<dbReference type="Proteomes" id="UP000650467">
    <property type="component" value="Unassembled WGS sequence"/>
</dbReference>
<comment type="caution">
    <text evidence="2">The sequence shown here is derived from an EMBL/GenBank/DDBJ whole genome shotgun (WGS) entry which is preliminary data.</text>
</comment>
<keyword evidence="3" id="KW-1185">Reference proteome</keyword>
<feature type="compositionally biased region" description="Low complexity" evidence="1">
    <location>
        <begin position="975"/>
        <end position="984"/>
    </location>
</feature>
<feature type="compositionally biased region" description="Gly residues" evidence="1">
    <location>
        <begin position="1001"/>
        <end position="1020"/>
    </location>
</feature>
<feature type="region of interest" description="Disordered" evidence="1">
    <location>
        <begin position="475"/>
        <end position="497"/>
    </location>
</feature>
<dbReference type="PANTHER" id="PTHR12460">
    <property type="entry name" value="CYCLIN-DEPENDENT KINASE INHIBITOR-RELATED PROTEIN"/>
    <property type="match status" value="1"/>
</dbReference>
<proteinExistence type="predicted"/>
<protein>
    <submittedName>
        <fullName evidence="2">Uncharacterized protein</fullName>
    </submittedName>
</protein>
<feature type="compositionally biased region" description="Gly residues" evidence="1">
    <location>
        <begin position="475"/>
        <end position="493"/>
    </location>
</feature>
<organism evidence="2 3">
    <name type="scientific">Chlamydomonas incerta</name>
    <dbReference type="NCBI Taxonomy" id="51695"/>
    <lineage>
        <taxon>Eukaryota</taxon>
        <taxon>Viridiplantae</taxon>
        <taxon>Chlorophyta</taxon>
        <taxon>core chlorophytes</taxon>
        <taxon>Chlorophyceae</taxon>
        <taxon>CS clade</taxon>
        <taxon>Chlamydomonadales</taxon>
        <taxon>Chlamydomonadaceae</taxon>
        <taxon>Chlamydomonas</taxon>
    </lineage>
</organism>
<reference evidence="2" key="1">
    <citation type="journal article" date="2020" name="bioRxiv">
        <title>Comparative genomics of Chlamydomonas.</title>
        <authorList>
            <person name="Craig R.J."/>
            <person name="Hasan A.R."/>
            <person name="Ness R.W."/>
            <person name="Keightley P.D."/>
        </authorList>
    </citation>
    <scope>NUCLEOTIDE SEQUENCE</scope>
    <source>
        <strain evidence="2">SAG 7.73</strain>
    </source>
</reference>
<feature type="region of interest" description="Disordered" evidence="1">
    <location>
        <begin position="975"/>
        <end position="1022"/>
    </location>
</feature>
<sequence length="1288" mass="138256">MSTGRSGSCSQAATAARWTAVITAGSESEFQVLVMLEPRDAVCDQLRQYLRHVIAGKRSDMCTKQAEHLKRMWQLLTPPGTQLRMELERYQEDPEDYEPPLREPWGRLLGSAYVLRSHPEAQQQGSAAQPQPPQDGQQPQPHPHPQQPRDTVPELLFAGDVVRLCLPPGNKDAWEFDDDTRELLSELCEQDMTNAGPWRFLLLEAAMAAEDSPEVLREAREAFLLCLHRLQIFAPSELYNTLNLEMVDPIGFDDGNARRLVLQRQVEAASDNVILLLERDLGSMGPVMAHLANSPFMRKWVAARLHPDPGQAKPNLSIMYFREKSGHIVPKRGQAGYAGRAYEGGEQIRLPYLQHLGSAGTNYLRPQLTNLANKSRADIGTLLEQFVRNHSDGPAESAAGVMKRVQRLVSEVPVFYALPLLGQAISRELEAAAAQLEDGERAAAAAAAGAAGGSSGGRGGAAGCRGRGRGLAGAGGSASAGTGSGGGGSGGGPLQRATDVPQEQLAAALDDTNLHELLGTLAQPQVKAVIAALVPCIDACNKALAEVHDTRCAVAELSGAVPELNKLNLKFKKSETIKVVMEGQVGDDSTFKEKVMKSFSDLEKTTLSARLCQLLSVEIKPMLQQAADCVAERIIRKFKLQGSGSAAAAPQLQTLLQAVAPSTDWLHKEAPIKGWLQVEFMKRVKFDGIRAILEDVIGQVQRISKELMVNLLMEYAPLERDAAQETRNSLRAFYDGRLEKWFKFSDTVHAAMLTEFFRGRRAMPVAEYSRLPGEVLESARSSHIMYNLKRGLYKAVHAAANNKKTPESQLGPEVARAVRAWFSNRFMAIFLNQKKHGLEQQLHDCVFHKLTEVRCRLYDNGLAANAKDTGLLHRKWGTLFLKSYKQIYFNVLEEDLTPGSAEALEAEEAELKELKTRLAQMAEPRELAKLLPPRMGRLLGRALVVAKARMVQTGASGLERAGPLLAKLRPAGAAAAGAAQQQRRGNGGGGASQTQAALARAGGGSAGDRGSGSRGNGAGGAAAMPTSAQVAAFKAHLERSGLELVDCPAADNNGGYFAVLSQVQGTRLSASDEAAAALVSDWRGMVAAALEHHVAVEAAAPTGPRPWMDAICALAQPQQAAAGAAAGAPAAAVAGAAAEEVVRQHLGRVRRDAPMTHVELVVLSQLLEDSSVVLSVYSPAYEARRGYCVVLNDAAPVHATHVRLAAGGAVGAGELYHWNVVQPRGGRRGQAAPAAAAADERRGLQPAAAGRLQTPPTTRQQTRPAAAADEPDEPGAPNAKRPRRSCNP</sequence>
<feature type="compositionally biased region" description="Low complexity" evidence="1">
    <location>
        <begin position="1253"/>
        <end position="1268"/>
    </location>
</feature>
<dbReference type="PANTHER" id="PTHR12460:SF38">
    <property type="entry name" value="KINETOPLAST-ASSOCIATED PROTEIN-LIKE PROTEIN"/>
    <property type="match status" value="1"/>
</dbReference>
<feature type="region of interest" description="Disordered" evidence="1">
    <location>
        <begin position="1225"/>
        <end position="1288"/>
    </location>
</feature>
<evidence type="ECO:0000313" key="2">
    <source>
        <dbReference type="EMBL" id="KAG2433337.1"/>
    </source>
</evidence>
<dbReference type="EMBL" id="JAEHOC010000019">
    <property type="protein sequence ID" value="KAG2433337.1"/>
    <property type="molecule type" value="Genomic_DNA"/>
</dbReference>
<evidence type="ECO:0000256" key="1">
    <source>
        <dbReference type="SAM" id="MobiDB-lite"/>
    </source>
</evidence>
<feature type="compositionally biased region" description="Low complexity" evidence="1">
    <location>
        <begin position="122"/>
        <end position="139"/>
    </location>
</feature>
<feature type="region of interest" description="Disordered" evidence="1">
    <location>
        <begin position="120"/>
        <end position="151"/>
    </location>
</feature>
<name>A0A835SXK9_CHLIN</name>
<evidence type="ECO:0000313" key="3">
    <source>
        <dbReference type="Proteomes" id="UP000650467"/>
    </source>
</evidence>
<accession>A0A835SXK9</accession>